<protein>
    <submittedName>
        <fullName evidence="1">Uncharacterized protein</fullName>
    </submittedName>
</protein>
<name>A0A0V1H568_9BILA</name>
<proteinExistence type="predicted"/>
<evidence type="ECO:0000313" key="1">
    <source>
        <dbReference type="EMBL" id="KRZ05542.1"/>
    </source>
</evidence>
<organism evidence="1 2">
    <name type="scientific">Trichinella zimbabwensis</name>
    <dbReference type="NCBI Taxonomy" id="268475"/>
    <lineage>
        <taxon>Eukaryota</taxon>
        <taxon>Metazoa</taxon>
        <taxon>Ecdysozoa</taxon>
        <taxon>Nematoda</taxon>
        <taxon>Enoplea</taxon>
        <taxon>Dorylaimia</taxon>
        <taxon>Trichinellida</taxon>
        <taxon>Trichinellidae</taxon>
        <taxon>Trichinella</taxon>
    </lineage>
</organism>
<sequence>MDYELVYSVATSGNKSSLATVVAMYTFEAGKLVPAMYCLSTDKVWKGLETVLFHRLRFEEYCLRASAAPLSSCVSEHVWTSSPVWNRGTGAAVNQPPVRSASFPLPVWLSRYHYCYGVEPHKRKQPCTEPAVPQHTYTLGSKNRIYLFGGFEVRE</sequence>
<dbReference type="OrthoDB" id="5920516at2759"/>
<gene>
    <name evidence="1" type="ORF">T11_5091</name>
</gene>
<keyword evidence="2" id="KW-1185">Reference proteome</keyword>
<dbReference type="Proteomes" id="UP000055024">
    <property type="component" value="Unassembled WGS sequence"/>
</dbReference>
<evidence type="ECO:0000313" key="2">
    <source>
        <dbReference type="Proteomes" id="UP000055024"/>
    </source>
</evidence>
<accession>A0A0V1H568</accession>
<reference evidence="1 2" key="1">
    <citation type="submission" date="2015-01" db="EMBL/GenBank/DDBJ databases">
        <title>Evolution of Trichinella species and genotypes.</title>
        <authorList>
            <person name="Korhonen P.K."/>
            <person name="Edoardo P."/>
            <person name="Giuseppe L.R."/>
            <person name="Gasser R.B."/>
        </authorList>
    </citation>
    <scope>NUCLEOTIDE SEQUENCE [LARGE SCALE GENOMIC DNA]</scope>
    <source>
        <strain evidence="1">ISS1029</strain>
    </source>
</reference>
<dbReference type="AlphaFoldDB" id="A0A0V1H568"/>
<dbReference type="EMBL" id="JYDP01000137">
    <property type="protein sequence ID" value="KRZ05542.1"/>
    <property type="molecule type" value="Genomic_DNA"/>
</dbReference>
<comment type="caution">
    <text evidence="1">The sequence shown here is derived from an EMBL/GenBank/DDBJ whole genome shotgun (WGS) entry which is preliminary data.</text>
</comment>